<name>A0A9D5Q689_9BACT</name>
<gene>
    <name evidence="6" type="ORF">GF339_12840</name>
</gene>
<evidence type="ECO:0000313" key="6">
    <source>
        <dbReference type="EMBL" id="MBD3325470.1"/>
    </source>
</evidence>
<dbReference type="PROSITE" id="PS00455">
    <property type="entry name" value="AMP_BINDING"/>
    <property type="match status" value="1"/>
</dbReference>
<dbReference type="InterPro" id="IPR000873">
    <property type="entry name" value="AMP-dep_synth/lig_dom"/>
</dbReference>
<comment type="similarity">
    <text evidence="1">Belongs to the ATP-dependent AMP-binding enzyme family.</text>
</comment>
<evidence type="ECO:0000259" key="5">
    <source>
        <dbReference type="Pfam" id="PF13193"/>
    </source>
</evidence>
<proteinExistence type="inferred from homology"/>
<evidence type="ECO:0000313" key="7">
    <source>
        <dbReference type="Proteomes" id="UP000649604"/>
    </source>
</evidence>
<evidence type="ECO:0000256" key="1">
    <source>
        <dbReference type="ARBA" id="ARBA00006432"/>
    </source>
</evidence>
<dbReference type="SUPFAM" id="SSF103196">
    <property type="entry name" value="Roadblock/LC7 domain"/>
    <property type="match status" value="1"/>
</dbReference>
<keyword evidence="2" id="KW-0436">Ligase</keyword>
<dbReference type="InterPro" id="IPR042099">
    <property type="entry name" value="ANL_N_sf"/>
</dbReference>
<feature type="compositionally biased region" description="Acidic residues" evidence="3">
    <location>
        <begin position="578"/>
        <end position="608"/>
    </location>
</feature>
<dbReference type="InterPro" id="IPR045851">
    <property type="entry name" value="AMP-bd_C_sf"/>
</dbReference>
<dbReference type="PANTHER" id="PTHR43201:SF5">
    <property type="entry name" value="MEDIUM-CHAIN ACYL-COA LIGASE ACSF2, MITOCHONDRIAL"/>
    <property type="match status" value="1"/>
</dbReference>
<accession>A0A9D5Q689</accession>
<organism evidence="6 7">
    <name type="scientific">candidate division KSB3 bacterium</name>
    <dbReference type="NCBI Taxonomy" id="2044937"/>
    <lineage>
        <taxon>Bacteria</taxon>
        <taxon>candidate division KSB3</taxon>
    </lineage>
</organism>
<protein>
    <submittedName>
        <fullName evidence="6">AMP-binding protein</fullName>
    </submittedName>
</protein>
<dbReference type="AlphaFoldDB" id="A0A9D5Q689"/>
<dbReference type="EMBL" id="WJJP01000417">
    <property type="protein sequence ID" value="MBD3325470.1"/>
    <property type="molecule type" value="Genomic_DNA"/>
</dbReference>
<feature type="domain" description="AMP-binding enzyme C-terminal" evidence="5">
    <location>
        <begin position="487"/>
        <end position="562"/>
    </location>
</feature>
<dbReference type="Proteomes" id="UP000649604">
    <property type="component" value="Unassembled WGS sequence"/>
</dbReference>
<evidence type="ECO:0000256" key="3">
    <source>
        <dbReference type="SAM" id="MobiDB-lite"/>
    </source>
</evidence>
<dbReference type="Pfam" id="PF13193">
    <property type="entry name" value="AMP-binding_C"/>
    <property type="match status" value="1"/>
</dbReference>
<dbReference type="Gene3D" id="3.40.50.12780">
    <property type="entry name" value="N-terminal domain of ligase-like"/>
    <property type="match status" value="2"/>
</dbReference>
<dbReference type="InterPro" id="IPR025110">
    <property type="entry name" value="AMP-bd_C"/>
</dbReference>
<dbReference type="GO" id="GO:0006631">
    <property type="term" value="P:fatty acid metabolic process"/>
    <property type="evidence" value="ECO:0007669"/>
    <property type="project" value="TreeGrafter"/>
</dbReference>
<dbReference type="Gene3D" id="3.30.300.30">
    <property type="match status" value="1"/>
</dbReference>
<evidence type="ECO:0000256" key="2">
    <source>
        <dbReference type="ARBA" id="ARBA00022598"/>
    </source>
</evidence>
<dbReference type="GO" id="GO:0031956">
    <property type="term" value="F:medium-chain fatty acid-CoA ligase activity"/>
    <property type="evidence" value="ECO:0007669"/>
    <property type="project" value="TreeGrafter"/>
</dbReference>
<feature type="region of interest" description="Disordered" evidence="3">
    <location>
        <begin position="578"/>
        <end position="618"/>
    </location>
</feature>
<evidence type="ECO:0000259" key="4">
    <source>
        <dbReference type="Pfam" id="PF00501"/>
    </source>
</evidence>
<comment type="caution">
    <text evidence="6">The sequence shown here is derived from an EMBL/GenBank/DDBJ whole genome shotgun (WGS) entry which is preliminary data.</text>
</comment>
<dbReference type="FunFam" id="3.30.300.30:FF:000008">
    <property type="entry name" value="2,3-dihydroxybenzoate-AMP ligase"/>
    <property type="match status" value="1"/>
</dbReference>
<feature type="domain" description="AMP-dependent synthetase/ligase" evidence="4">
    <location>
        <begin position="7"/>
        <end position="367"/>
    </location>
</feature>
<feature type="region of interest" description="Disordered" evidence="3">
    <location>
        <begin position="630"/>
        <end position="673"/>
    </location>
</feature>
<sequence length="795" mass="87475">MTLGEMLERSAERYPDKTAIVFKDRRVKYKDLNAEANKLGRALNAMSIGKDDKVGILMPNCPEFVVAVFGALKAGAVFVALNALLQGRELTYVINNSDAKIIIAAPPYDELLVMLRPQLPQVKQIITLDDDHEEEDLVPFSSLIEPYEDTNLKPKVKLDDVAAIYYSSGTTGLPKGAMLSHVNILSSTVAIGKAVNASRKDVPLTCIPMFHTLAMTACIMVPIFGGMTNVLLENFLPQPVLQNFSDWKVTIFVGVPTMFAVLANMPNLDRFDVSHLRLGYCGGAPLTTAIAEKFESKFPCKIYEGYGLSECSPLVSVNPLGNRKIGSIGKAADRVSWKIADKNGKELPRGTVGEIIVSGPNVMKGYYKDEEATRQAIRGEDVIIFTEQALKRLKNSKYDPLPEEIAGKLTSLTNKKFPNENVFLNALGKQLGKQALDKYKDIILKETRNRWFYTGDLGYMDEDGFVYIADRKKDMIIVGGENVYPKEVENVLTQYPGIQDAGVIGIEDPIRGEVPKAYIVPKLGASIDEKDVLAFCRKHLAQFKIPRSIEIIDEIPKNVTGKILKRVLRRIAAGLPADEDEEEFEEDLEEEEVLEVDEAEVESAEDTAAEAPPEEGMGLEDRLRQMEAGAMAPPPESGVSLEDQMRQLESQAAAPPPSIQQPEVAEEAAEIDQEPAEFEDHLRNLVMDIPGGLAGSIAGIDGIAITSFSNDPDFPTTIAVAELAAVLGTFKKATDSLSAGNPKEAFFVSDNYGFIIKVFGDQYFVTLIIQASELNWGLTRLQLDKVLPRIERELP</sequence>
<dbReference type="SUPFAM" id="SSF56801">
    <property type="entry name" value="Acetyl-CoA synthetase-like"/>
    <property type="match status" value="1"/>
</dbReference>
<dbReference type="Pfam" id="PF00501">
    <property type="entry name" value="AMP-binding"/>
    <property type="match status" value="1"/>
</dbReference>
<dbReference type="PANTHER" id="PTHR43201">
    <property type="entry name" value="ACYL-COA SYNTHETASE"/>
    <property type="match status" value="1"/>
</dbReference>
<dbReference type="CDD" id="cd05936">
    <property type="entry name" value="FC-FACS_FadD_like"/>
    <property type="match status" value="1"/>
</dbReference>
<dbReference type="Gene3D" id="3.30.450.30">
    <property type="entry name" value="Dynein light chain 2a, cytoplasmic"/>
    <property type="match status" value="1"/>
</dbReference>
<feature type="compositionally biased region" description="Acidic residues" evidence="3">
    <location>
        <begin position="664"/>
        <end position="673"/>
    </location>
</feature>
<reference evidence="6" key="1">
    <citation type="submission" date="2019-11" db="EMBL/GenBank/DDBJ databases">
        <title>Microbial mats filling the niche in hypersaline microbial mats.</title>
        <authorList>
            <person name="Wong H.L."/>
            <person name="Macleod F.I."/>
            <person name="White R.A. III"/>
            <person name="Burns B.P."/>
        </authorList>
    </citation>
    <scope>NUCLEOTIDE SEQUENCE</scope>
    <source>
        <strain evidence="6">Rbin_158</strain>
    </source>
</reference>
<dbReference type="InterPro" id="IPR020845">
    <property type="entry name" value="AMP-binding_CS"/>
</dbReference>